<gene>
    <name evidence="6" type="ORF">D5H75_06180</name>
</gene>
<dbReference type="EMBL" id="QZEY01000002">
    <property type="protein sequence ID" value="RJL34078.1"/>
    <property type="molecule type" value="Genomic_DNA"/>
</dbReference>
<keyword evidence="3 5" id="KW-1133">Transmembrane helix</keyword>
<dbReference type="InterPro" id="IPR034804">
    <property type="entry name" value="SQR/QFR_C/D"/>
</dbReference>
<keyword evidence="4 5" id="KW-0472">Membrane</keyword>
<dbReference type="Pfam" id="PF02313">
    <property type="entry name" value="Fumarate_red_D"/>
    <property type="match status" value="1"/>
</dbReference>
<evidence type="ECO:0000256" key="3">
    <source>
        <dbReference type="ARBA" id="ARBA00022989"/>
    </source>
</evidence>
<evidence type="ECO:0000256" key="4">
    <source>
        <dbReference type="ARBA" id="ARBA00023136"/>
    </source>
</evidence>
<comment type="caution">
    <text evidence="6">The sequence shown here is derived from an EMBL/GenBank/DDBJ whole genome shotgun (WGS) entry which is preliminary data.</text>
</comment>
<proteinExistence type="predicted"/>
<name>A0A3A4B1N7_9ACTN</name>
<keyword evidence="2 5" id="KW-0812">Transmembrane</keyword>
<keyword evidence="7" id="KW-1185">Reference proteome</keyword>
<protein>
    <submittedName>
        <fullName evidence="6">Fumarate reductase subunit D</fullName>
    </submittedName>
</protein>
<evidence type="ECO:0000256" key="5">
    <source>
        <dbReference type="SAM" id="Phobius"/>
    </source>
</evidence>
<dbReference type="RefSeq" id="WP_119925378.1">
    <property type="nucleotide sequence ID" value="NZ_QZEY01000002.1"/>
</dbReference>
<dbReference type="Gene3D" id="1.20.1300.10">
    <property type="entry name" value="Fumarate reductase/succinate dehydrogenase, transmembrane subunit"/>
    <property type="match status" value="1"/>
</dbReference>
<evidence type="ECO:0000256" key="2">
    <source>
        <dbReference type="ARBA" id="ARBA00022692"/>
    </source>
</evidence>
<accession>A0A3A4B1N7</accession>
<evidence type="ECO:0000256" key="1">
    <source>
        <dbReference type="ARBA" id="ARBA00022475"/>
    </source>
</evidence>
<reference evidence="6 7" key="1">
    <citation type="submission" date="2018-09" db="EMBL/GenBank/DDBJ databases">
        <title>YIM 75507 draft genome.</title>
        <authorList>
            <person name="Tang S."/>
            <person name="Feng Y."/>
        </authorList>
    </citation>
    <scope>NUCLEOTIDE SEQUENCE [LARGE SCALE GENOMIC DNA]</scope>
    <source>
        <strain evidence="6 7">YIM 75507</strain>
    </source>
</reference>
<feature type="transmembrane region" description="Helical" evidence="5">
    <location>
        <begin position="20"/>
        <end position="47"/>
    </location>
</feature>
<evidence type="ECO:0000313" key="6">
    <source>
        <dbReference type="EMBL" id="RJL34078.1"/>
    </source>
</evidence>
<organism evidence="6 7">
    <name type="scientific">Bailinhaonella thermotolerans</name>
    <dbReference type="NCBI Taxonomy" id="1070861"/>
    <lineage>
        <taxon>Bacteria</taxon>
        <taxon>Bacillati</taxon>
        <taxon>Actinomycetota</taxon>
        <taxon>Actinomycetes</taxon>
        <taxon>Streptosporangiales</taxon>
        <taxon>Streptosporangiaceae</taxon>
        <taxon>Bailinhaonella</taxon>
    </lineage>
</organism>
<dbReference type="SUPFAM" id="SSF81343">
    <property type="entry name" value="Fumarate reductase respiratory complex transmembrane subunits"/>
    <property type="match status" value="1"/>
</dbReference>
<evidence type="ECO:0000313" key="7">
    <source>
        <dbReference type="Proteomes" id="UP000265768"/>
    </source>
</evidence>
<feature type="transmembrane region" description="Helical" evidence="5">
    <location>
        <begin position="99"/>
        <end position="120"/>
    </location>
</feature>
<keyword evidence="1" id="KW-1003">Cell membrane</keyword>
<dbReference type="InterPro" id="IPR003418">
    <property type="entry name" value="Fumarate_red_D"/>
</dbReference>
<dbReference type="Proteomes" id="UP000265768">
    <property type="component" value="Unassembled WGS sequence"/>
</dbReference>
<dbReference type="GO" id="GO:0016020">
    <property type="term" value="C:membrane"/>
    <property type="evidence" value="ECO:0007669"/>
    <property type="project" value="InterPro"/>
</dbReference>
<feature type="transmembrane region" description="Helical" evidence="5">
    <location>
        <begin position="59"/>
        <end position="79"/>
    </location>
</feature>
<dbReference type="GO" id="GO:0006106">
    <property type="term" value="P:fumarate metabolic process"/>
    <property type="evidence" value="ECO:0007669"/>
    <property type="project" value="InterPro"/>
</dbReference>
<dbReference type="AlphaFoldDB" id="A0A3A4B1N7"/>
<sequence length="123" mass="13084">MAREGRAGPRRRPVEPFLWLLFSGGGMAAAVLVPVLVLLFGVVFPLAGGPPYDHLRAVAAHPLTRVALLGLAVLAFFHWAHRFRFAVEHGLGLGRLDRLIAPLCYGAALAGSAAAAHVLFLTL</sequence>